<dbReference type="EMBL" id="JADHSG010000001">
    <property type="protein sequence ID" value="MBL6902676.1"/>
    <property type="molecule type" value="Genomic_DNA"/>
</dbReference>
<feature type="domain" description="ABC transporter" evidence="7">
    <location>
        <begin position="2"/>
        <end position="246"/>
    </location>
</feature>
<dbReference type="AlphaFoldDB" id="A0A937J4W6"/>
<keyword evidence="2" id="KW-0547">Nucleotide-binding</keyword>
<evidence type="ECO:0000313" key="8">
    <source>
        <dbReference type="EMBL" id="MBL6902676.1"/>
    </source>
</evidence>
<evidence type="ECO:0000256" key="5">
    <source>
        <dbReference type="ARBA" id="ARBA00069073"/>
    </source>
</evidence>
<keyword evidence="1" id="KW-0677">Repeat</keyword>
<dbReference type="PROSITE" id="PS00211">
    <property type="entry name" value="ABC_TRANSPORTER_1"/>
    <property type="match status" value="2"/>
</dbReference>
<feature type="domain" description="ABC transporter" evidence="7">
    <location>
        <begin position="312"/>
        <end position="526"/>
    </location>
</feature>
<evidence type="ECO:0000256" key="1">
    <source>
        <dbReference type="ARBA" id="ARBA00022737"/>
    </source>
</evidence>
<dbReference type="InterPro" id="IPR003593">
    <property type="entry name" value="AAA+_ATPase"/>
</dbReference>
<evidence type="ECO:0000256" key="6">
    <source>
        <dbReference type="SAM" id="Coils"/>
    </source>
</evidence>
<keyword evidence="3 8" id="KW-0067">ATP-binding</keyword>
<feature type="coiled-coil region" evidence="6">
    <location>
        <begin position="547"/>
        <end position="609"/>
    </location>
</feature>
<dbReference type="InterPro" id="IPR027417">
    <property type="entry name" value="P-loop_NTPase"/>
</dbReference>
<evidence type="ECO:0000256" key="3">
    <source>
        <dbReference type="ARBA" id="ARBA00022840"/>
    </source>
</evidence>
<evidence type="ECO:0000313" key="9">
    <source>
        <dbReference type="Proteomes" id="UP000705230"/>
    </source>
</evidence>
<name>A0A937J4W6_9GAMM</name>
<dbReference type="PANTHER" id="PTHR19211:SF14">
    <property type="entry name" value="ATP-BINDING CASSETTE SUB-FAMILY F MEMBER 1"/>
    <property type="match status" value="1"/>
</dbReference>
<dbReference type="PANTHER" id="PTHR19211">
    <property type="entry name" value="ATP-BINDING TRANSPORT PROTEIN-RELATED"/>
    <property type="match status" value="1"/>
</dbReference>
<dbReference type="Pfam" id="PF12848">
    <property type="entry name" value="ABC_tran_Xtn"/>
    <property type="match status" value="1"/>
</dbReference>
<accession>A0A937J4W6</accession>
<dbReference type="Gene3D" id="3.40.50.300">
    <property type="entry name" value="P-loop containing nucleotide triphosphate hydrolases"/>
    <property type="match status" value="2"/>
</dbReference>
<dbReference type="InterPro" id="IPR003439">
    <property type="entry name" value="ABC_transporter-like_ATP-bd"/>
</dbReference>
<comment type="similarity">
    <text evidence="4">Belongs to the ABC transporter superfamily. ABCF family. YheS subfamily.</text>
</comment>
<evidence type="ECO:0000256" key="2">
    <source>
        <dbReference type="ARBA" id="ARBA00022741"/>
    </source>
</evidence>
<dbReference type="Pfam" id="PF00005">
    <property type="entry name" value="ABC_tran"/>
    <property type="match status" value="2"/>
</dbReference>
<sequence>MLSFNNLELVLGGKTLFDDVSLTIHHKHKVGLIGANGTGKTSLFKIIRNEIEVDQSTISYPDNLRISYLAQEVPSNDEVALEYVLSGDAQLIKIKEAINNAEQNENFDLLGDLYETFTALDGYSANSKAEQLMVGLGFKQIDFTKRLKDFSGGWRVRLNLAKTLMQPSDLMLLDEPTNHLDLDAILWLANWIKSYKGALLLISHDREFLDDCVGSVAHLYRKNIELYKGNYSQFEIIRAERMAEIQSNFIKQQKEVEHMQSFIRRFKAKATKAKQAQSRVKALEKMELIAPAHIDSPFKFIIPETDKISNPLIRLDEASLGYNEVILKDINITISPGDRIGLLGPNGAGKSTFIKSLVGSLPILAGEREKGINFRVGYFSQHQVDDLDLSISAFQHIQKIDDTINEKQIRTYLGGFNFKGDKVKDPIRLFSGGEKARLAFAIIAFKKPNILLMDEPTNHLDMEMRHALTMALQSYKGAILLISHDRHLLSSSVDTFYLVDKGCVELFDGNLDDYKDYILNLNSSKSKKIEKDIPTEILVKKDNSQKIRLLKSEITKLDKRNERLNRKLKEVNEELADPNLYTGNGRDDLQNLLKNQLELTDQIEEVEKIWISKVEELESY</sequence>
<dbReference type="Proteomes" id="UP000705230">
    <property type="component" value="Unassembled WGS sequence"/>
</dbReference>
<protein>
    <recommendedName>
        <fullName evidence="5">Probable ATP-binding protein YheS</fullName>
    </recommendedName>
</protein>
<gene>
    <name evidence="8" type="ORF">ISR29_00550</name>
</gene>
<organism evidence="8 9">
    <name type="scientific">SAR86 cluster bacterium</name>
    <dbReference type="NCBI Taxonomy" id="2030880"/>
    <lineage>
        <taxon>Bacteria</taxon>
        <taxon>Pseudomonadati</taxon>
        <taxon>Pseudomonadota</taxon>
        <taxon>Gammaproteobacteria</taxon>
        <taxon>SAR86 cluster</taxon>
    </lineage>
</organism>
<dbReference type="PROSITE" id="PS50893">
    <property type="entry name" value="ABC_TRANSPORTER_2"/>
    <property type="match status" value="2"/>
</dbReference>
<dbReference type="GO" id="GO:0005524">
    <property type="term" value="F:ATP binding"/>
    <property type="evidence" value="ECO:0007669"/>
    <property type="project" value="UniProtKB-KW"/>
</dbReference>
<dbReference type="SUPFAM" id="SSF52540">
    <property type="entry name" value="P-loop containing nucleoside triphosphate hydrolases"/>
    <property type="match status" value="2"/>
</dbReference>
<dbReference type="InterPro" id="IPR050611">
    <property type="entry name" value="ABCF"/>
</dbReference>
<proteinExistence type="inferred from homology"/>
<comment type="caution">
    <text evidence="8">The sequence shown here is derived from an EMBL/GenBank/DDBJ whole genome shotgun (WGS) entry which is preliminary data.</text>
</comment>
<evidence type="ECO:0000256" key="4">
    <source>
        <dbReference type="ARBA" id="ARBA00061571"/>
    </source>
</evidence>
<dbReference type="InterPro" id="IPR017871">
    <property type="entry name" value="ABC_transporter-like_CS"/>
</dbReference>
<dbReference type="SMART" id="SM00382">
    <property type="entry name" value="AAA"/>
    <property type="match status" value="2"/>
</dbReference>
<dbReference type="GO" id="GO:0016887">
    <property type="term" value="F:ATP hydrolysis activity"/>
    <property type="evidence" value="ECO:0007669"/>
    <property type="project" value="InterPro"/>
</dbReference>
<evidence type="ECO:0000259" key="7">
    <source>
        <dbReference type="PROSITE" id="PS50893"/>
    </source>
</evidence>
<dbReference type="CDD" id="cd03221">
    <property type="entry name" value="ABCF_EF-3"/>
    <property type="match status" value="2"/>
</dbReference>
<dbReference type="FunFam" id="3.40.50.300:FF:002053">
    <property type="entry name" value="ABC transporter ATP-binding protein"/>
    <property type="match status" value="1"/>
</dbReference>
<dbReference type="InterPro" id="IPR032781">
    <property type="entry name" value="ABC_tran_Xtn"/>
</dbReference>
<reference evidence="8" key="1">
    <citation type="submission" date="2020-10" db="EMBL/GenBank/DDBJ databases">
        <title>Microbiome of the Black Sea water column analyzed by genome centric metagenomics.</title>
        <authorList>
            <person name="Cabello-Yeves P.J."/>
            <person name="Callieri C."/>
            <person name="Picazo A."/>
            <person name="Mehrshad M."/>
            <person name="Haro-Moreno J.M."/>
            <person name="Roda-Garcia J."/>
            <person name="Dzembekova N."/>
            <person name="Slabakova V."/>
            <person name="Slabakova N."/>
            <person name="Moncheva S."/>
            <person name="Rodriguez-Valera F."/>
        </authorList>
    </citation>
    <scope>NUCLEOTIDE SEQUENCE</scope>
    <source>
        <strain evidence="8">BS30m-G43</strain>
    </source>
</reference>
<keyword evidence="6" id="KW-0175">Coiled coil</keyword>
<dbReference type="FunFam" id="3.40.50.300:FF:000011">
    <property type="entry name" value="Putative ABC transporter ATP-binding component"/>
    <property type="match status" value="1"/>
</dbReference>